<sequence>MNLRQLPVIPTIVVVAAAAIMVALGVWQLGRADEKAALIAEYSAIDAEQPATRISASSTSTWQIDLRFQQVSLDCSRIDGIRSAAGTSDRGAKGWAIIAKCTLSNLDPVEVKLGWARDPNPPEWIGGEITGVVDQNGRIVADPSLAGLQPLAKPDPGDLPNNHLAYAGQWFFFALTALVIYWFAIQSRLKARQEEEG</sequence>
<dbReference type="Proteomes" id="UP000546031">
    <property type="component" value="Unassembled WGS sequence"/>
</dbReference>
<feature type="transmembrane region" description="Helical" evidence="1">
    <location>
        <begin position="164"/>
        <end position="184"/>
    </location>
</feature>
<keyword evidence="1" id="KW-1133">Transmembrane helix</keyword>
<proteinExistence type="inferred from homology"/>
<dbReference type="AlphaFoldDB" id="A0A850H9W6"/>
<comment type="subcellular location">
    <subcellularLocation>
        <location evidence="1">Cell membrane</location>
        <topology evidence="1">Multi-pass membrane protein</topology>
    </subcellularLocation>
</comment>
<evidence type="ECO:0000313" key="2">
    <source>
        <dbReference type="EMBL" id="NVE94519.1"/>
    </source>
</evidence>
<evidence type="ECO:0000256" key="1">
    <source>
        <dbReference type="RuleBase" id="RU363076"/>
    </source>
</evidence>
<keyword evidence="3" id="KW-1185">Reference proteome</keyword>
<reference evidence="2 3" key="1">
    <citation type="submission" date="2020-06" db="EMBL/GenBank/DDBJ databases">
        <title>Altererythrobacter lutimaris sp. nov., a marine bacterium isolated from a tidal flat.</title>
        <authorList>
            <person name="Kim D."/>
            <person name="Yoo Y."/>
            <person name="Kim J.-J."/>
        </authorList>
    </citation>
    <scope>NUCLEOTIDE SEQUENCE [LARGE SCALE GENOMIC DNA]</scope>
    <source>
        <strain evidence="2 3">JGD-16</strain>
    </source>
</reference>
<dbReference type="InterPro" id="IPR002994">
    <property type="entry name" value="Surf1/Shy1"/>
</dbReference>
<feature type="transmembrane region" description="Helical" evidence="1">
    <location>
        <begin position="7"/>
        <end position="27"/>
    </location>
</feature>
<keyword evidence="1" id="KW-0812">Transmembrane</keyword>
<dbReference type="RefSeq" id="WP_176272790.1">
    <property type="nucleotide sequence ID" value="NZ_JABWTA010000001.1"/>
</dbReference>
<protein>
    <recommendedName>
        <fullName evidence="1">SURF1-like protein</fullName>
    </recommendedName>
</protein>
<dbReference type="Pfam" id="PF02104">
    <property type="entry name" value="SURF1"/>
    <property type="match status" value="1"/>
</dbReference>
<dbReference type="EMBL" id="JABWTA010000001">
    <property type="protein sequence ID" value="NVE94519.1"/>
    <property type="molecule type" value="Genomic_DNA"/>
</dbReference>
<keyword evidence="1" id="KW-0472">Membrane</keyword>
<comment type="similarity">
    <text evidence="1">Belongs to the SURF1 family.</text>
</comment>
<keyword evidence="1" id="KW-1003">Cell membrane</keyword>
<accession>A0A850H9W6</accession>
<name>A0A850H9W6_9SPHN</name>
<evidence type="ECO:0000313" key="3">
    <source>
        <dbReference type="Proteomes" id="UP000546031"/>
    </source>
</evidence>
<comment type="caution">
    <text evidence="2">The sequence shown here is derived from an EMBL/GenBank/DDBJ whole genome shotgun (WGS) entry which is preliminary data.</text>
</comment>
<dbReference type="GO" id="GO:0005886">
    <property type="term" value="C:plasma membrane"/>
    <property type="evidence" value="ECO:0007669"/>
    <property type="project" value="UniProtKB-SubCell"/>
</dbReference>
<organism evidence="2 3">
    <name type="scientific">Altererythrobacter lutimaris</name>
    <dbReference type="NCBI Taxonomy" id="2743979"/>
    <lineage>
        <taxon>Bacteria</taxon>
        <taxon>Pseudomonadati</taxon>
        <taxon>Pseudomonadota</taxon>
        <taxon>Alphaproteobacteria</taxon>
        <taxon>Sphingomonadales</taxon>
        <taxon>Erythrobacteraceae</taxon>
        <taxon>Altererythrobacter</taxon>
    </lineage>
</organism>
<gene>
    <name evidence="2" type="ORF">HUO12_06370</name>
</gene>